<dbReference type="InterPro" id="IPR041664">
    <property type="entry name" value="AAA_16"/>
</dbReference>
<accession>A0ABS3FWC6</accession>
<organism evidence="2 3">
    <name type="scientific">Phormidium pseudopriestleyi FRX01</name>
    <dbReference type="NCBI Taxonomy" id="1759528"/>
    <lineage>
        <taxon>Bacteria</taxon>
        <taxon>Bacillati</taxon>
        <taxon>Cyanobacteriota</taxon>
        <taxon>Cyanophyceae</taxon>
        <taxon>Oscillatoriophycideae</taxon>
        <taxon>Oscillatoriales</taxon>
        <taxon>Oscillatoriaceae</taxon>
        <taxon>Phormidium</taxon>
    </lineage>
</organism>
<feature type="domain" description="Orc1-like AAA ATPase" evidence="1">
    <location>
        <begin position="49"/>
        <end position="275"/>
    </location>
</feature>
<dbReference type="InterPro" id="IPR027417">
    <property type="entry name" value="P-loop_NTPase"/>
</dbReference>
<evidence type="ECO:0000313" key="3">
    <source>
        <dbReference type="Proteomes" id="UP000664844"/>
    </source>
</evidence>
<protein>
    <submittedName>
        <fullName evidence="2">ATP-binding protein</fullName>
    </submittedName>
</protein>
<dbReference type="Proteomes" id="UP000664844">
    <property type="component" value="Unassembled WGS sequence"/>
</dbReference>
<dbReference type="GO" id="GO:0005524">
    <property type="term" value="F:ATP binding"/>
    <property type="evidence" value="ECO:0007669"/>
    <property type="project" value="UniProtKB-KW"/>
</dbReference>
<dbReference type="RefSeq" id="WP_207089142.1">
    <property type="nucleotide sequence ID" value="NZ_JAFLQW010000439.1"/>
</dbReference>
<gene>
    <name evidence="2" type="ORF">J0895_16520</name>
</gene>
<evidence type="ECO:0000259" key="1">
    <source>
        <dbReference type="Pfam" id="PF13191"/>
    </source>
</evidence>
<keyword evidence="3" id="KW-1185">Reference proteome</keyword>
<dbReference type="EMBL" id="JAFLQW010000439">
    <property type="protein sequence ID" value="MBO0350667.1"/>
    <property type="molecule type" value="Genomic_DNA"/>
</dbReference>
<dbReference type="SUPFAM" id="SSF52540">
    <property type="entry name" value="P-loop containing nucleoside triphosphate hydrolases"/>
    <property type="match status" value="1"/>
</dbReference>
<keyword evidence="2" id="KW-0547">Nucleotide-binding</keyword>
<sequence>MANCSISSIKDLNTAIAAQNPFPYPAYVSDREIWRDELPNLNSLNDRIRQVVFQALERSRQGRSALSAIAVTGNPGMGKSHLISTLRHQVQQEDSALFVYINAGQLTDLNLLRYQFHQRIVESLRYAGQGGVMQWQCLAAAIANHAILAIDPNARSFTPPELIAKLNNHTRAKNQTWVTQLTEGFCKLKPTLADPDLVRAIIWTLSSTEAPYSIKWLSGAAISPSKASELGLPNRSRDSRDADAWEILMHSLSLISYYYPLIICFDQLEAADKSDTGLKRERVVASIIKRIWDTLPRASLERGIVLFSVMTEETWRNKVQALPPGIANYLCKQGEPMQLYQISPEGIVELVRLWLQGFYDHYHLTPPNPVYPFEAGQLRALAREKLSVREILEWCAENFHPVEEDPFEQVETAFEREQSFLESPEDPLLDNGTVAQAVYFGFQRVVGQTIAGVKVESVSDRIQRDRHNRGYIQFTLTTRENGRLSTLGVAILQEMQSKKVEAALKRLVQYETFDLTCGCLVRSDENRIPPHWQASRYLQKFTAERGGQWVDLKIQEILPLIALWRVYQRRIEYGLRAEQIFEFIAYRKLAAENPLLQAIARSTLSPERVKEATVTPESESVKGINLATSADRLGG</sequence>
<reference evidence="2 3" key="1">
    <citation type="submission" date="2021-03" db="EMBL/GenBank/DDBJ databases">
        <title>Metabolic Capacity of the Antarctic Cyanobacterium Phormidium pseudopriestleyi that Sustains Oxygenic Photosynthesis in the Presence of Hydrogen Sulfide.</title>
        <authorList>
            <person name="Lumian J.E."/>
            <person name="Jungblut A.D."/>
            <person name="Dillon M.L."/>
            <person name="Hawes I."/>
            <person name="Doran P.T."/>
            <person name="Mackey T.J."/>
            <person name="Dick G.J."/>
            <person name="Grettenberger C.L."/>
            <person name="Sumner D.Y."/>
        </authorList>
    </citation>
    <scope>NUCLEOTIDE SEQUENCE [LARGE SCALE GENOMIC DNA]</scope>
    <source>
        <strain evidence="2 3">FRX01</strain>
    </source>
</reference>
<dbReference type="Pfam" id="PF13191">
    <property type="entry name" value="AAA_16"/>
    <property type="match status" value="1"/>
</dbReference>
<name>A0ABS3FWC6_9CYAN</name>
<proteinExistence type="predicted"/>
<dbReference type="Gene3D" id="3.40.50.300">
    <property type="entry name" value="P-loop containing nucleotide triphosphate hydrolases"/>
    <property type="match status" value="1"/>
</dbReference>
<evidence type="ECO:0000313" key="2">
    <source>
        <dbReference type="EMBL" id="MBO0350667.1"/>
    </source>
</evidence>
<comment type="caution">
    <text evidence="2">The sequence shown here is derived from an EMBL/GenBank/DDBJ whole genome shotgun (WGS) entry which is preliminary data.</text>
</comment>
<keyword evidence="2" id="KW-0067">ATP-binding</keyword>